<dbReference type="Gene3D" id="2.60.410.10">
    <property type="entry name" value="D-Ala-D-Ala carboxypeptidase, C-terminal domain"/>
    <property type="match status" value="1"/>
</dbReference>
<dbReference type="InterPro" id="IPR012907">
    <property type="entry name" value="Peptidase_S11_C"/>
</dbReference>
<dbReference type="EMBL" id="WSFT01000013">
    <property type="protein sequence ID" value="MBS4537154.1"/>
    <property type="molecule type" value="Genomic_DNA"/>
</dbReference>
<sequence length="435" mass="48596">MKKFVSIFILILIVLNSFTIVYGEDNSLNPSAIIGEAAILIDGNTGEILFEKNIHKQMFPASTTKMLTGILAIEKGNFDEIVTVDAETPYEIDGAHIALEPGEKLKFKDLVNATLIESANDAAVVLAKHISGSVPEFAGLMNKKAQEIGAKNSNFVNPNGLPNDEHLTTAYDLAMIAKYAMENEQFRDIVKNYQYTIEPTNIKDEKRFMQSSNKLLYSKNNIEVNGKVVDIKYDGAIGVKTGYTTVAQQCYVAAAERDGRMLISVVLKSVSNNIWIDTHKLLNYGFDNYNSVNLGFKNEFIKNIEVDNGDSDFVTGIIGENVSVTVPKGFENAIEKNIVLKDKIEAPISKGQVLGQVEYISDSEVIATANIVSTSDISLTGMYKAMSKTSLHPEFNLWWLSIILLFIIWRFIVIKRRAKRKRRFSRNNLTYKGKY</sequence>
<keyword evidence="16" id="KW-0472">Membrane</keyword>
<dbReference type="AlphaFoldDB" id="A0A942UUR3"/>
<keyword evidence="8" id="KW-0378">Hydrolase</keyword>
<dbReference type="GO" id="GO:0006508">
    <property type="term" value="P:proteolysis"/>
    <property type="evidence" value="ECO:0007669"/>
    <property type="project" value="UniProtKB-KW"/>
</dbReference>
<dbReference type="GO" id="GO:0009002">
    <property type="term" value="F:serine-type D-Ala-D-Ala carboxypeptidase activity"/>
    <property type="evidence" value="ECO:0007669"/>
    <property type="project" value="UniProtKB-EC"/>
</dbReference>
<evidence type="ECO:0000256" key="14">
    <source>
        <dbReference type="PIRSR" id="PIRSR618044-2"/>
    </source>
</evidence>
<organism evidence="18 19">
    <name type="scientific">Anaeromonas frigoriresistens</name>
    <dbReference type="NCBI Taxonomy" id="2683708"/>
    <lineage>
        <taxon>Bacteria</taxon>
        <taxon>Bacillati</taxon>
        <taxon>Bacillota</taxon>
        <taxon>Tissierellia</taxon>
        <taxon>Tissierellales</taxon>
        <taxon>Thermohalobacteraceae</taxon>
        <taxon>Anaeromonas</taxon>
    </lineage>
</organism>
<comment type="similarity">
    <text evidence="3 15">Belongs to the peptidase S11 family.</text>
</comment>
<keyword evidence="9" id="KW-0133">Cell shape</keyword>
<evidence type="ECO:0000256" key="7">
    <source>
        <dbReference type="ARBA" id="ARBA00022729"/>
    </source>
</evidence>
<evidence type="ECO:0000256" key="8">
    <source>
        <dbReference type="ARBA" id="ARBA00022801"/>
    </source>
</evidence>
<keyword evidence="16" id="KW-0812">Transmembrane</keyword>
<evidence type="ECO:0000256" key="6">
    <source>
        <dbReference type="ARBA" id="ARBA00022670"/>
    </source>
</evidence>
<proteinExistence type="inferred from homology"/>
<evidence type="ECO:0000256" key="10">
    <source>
        <dbReference type="ARBA" id="ARBA00022984"/>
    </source>
</evidence>
<evidence type="ECO:0000256" key="1">
    <source>
        <dbReference type="ARBA" id="ARBA00003217"/>
    </source>
</evidence>
<feature type="active site" evidence="13">
    <location>
        <position position="118"/>
    </location>
</feature>
<dbReference type="SUPFAM" id="SSF56601">
    <property type="entry name" value="beta-lactamase/transpeptidase-like"/>
    <property type="match status" value="1"/>
</dbReference>
<feature type="binding site" evidence="14">
    <location>
        <position position="240"/>
    </location>
    <ligand>
        <name>substrate</name>
    </ligand>
</feature>
<dbReference type="InterPro" id="IPR001967">
    <property type="entry name" value="Peptidase_S11_N"/>
</dbReference>
<name>A0A942UUR3_9FIRM</name>
<keyword evidence="11" id="KW-0961">Cell wall biogenesis/degradation</keyword>
<evidence type="ECO:0000256" key="4">
    <source>
        <dbReference type="ARBA" id="ARBA00012448"/>
    </source>
</evidence>
<dbReference type="EC" id="3.4.16.4" evidence="4"/>
<accession>A0A942UUR3</accession>
<feature type="domain" description="Peptidase S11 D-Ala-D-Ala carboxypeptidase A C-terminal" evidence="17">
    <location>
        <begin position="289"/>
        <end position="379"/>
    </location>
</feature>
<keyword evidence="10" id="KW-0573">Peptidoglycan synthesis</keyword>
<dbReference type="PANTHER" id="PTHR21581">
    <property type="entry name" value="D-ALANYL-D-ALANINE CARBOXYPEPTIDASE"/>
    <property type="match status" value="1"/>
</dbReference>
<comment type="function">
    <text evidence="1">Removes C-terminal D-alanyl residues from sugar-peptide cell wall precursors.</text>
</comment>
<reference evidence="18" key="1">
    <citation type="submission" date="2019-12" db="EMBL/GenBank/DDBJ databases">
        <title>Clostridiaceae gen. nov. sp. nov., isolated from sediment in Xinjiang, China.</title>
        <authorList>
            <person name="Zhang R."/>
        </authorList>
    </citation>
    <scope>NUCLEOTIDE SEQUENCE</scope>
    <source>
        <strain evidence="18">D2Q-11</strain>
    </source>
</reference>
<keyword evidence="7" id="KW-0732">Signal</keyword>
<comment type="pathway">
    <text evidence="2">Cell wall biogenesis; peptidoglycan biosynthesis.</text>
</comment>
<evidence type="ECO:0000256" key="13">
    <source>
        <dbReference type="PIRSR" id="PIRSR618044-1"/>
    </source>
</evidence>
<dbReference type="SMART" id="SM00936">
    <property type="entry name" value="PBP5_C"/>
    <property type="match status" value="1"/>
</dbReference>
<keyword evidence="19" id="KW-1185">Reference proteome</keyword>
<dbReference type="RefSeq" id="WP_203365084.1">
    <property type="nucleotide sequence ID" value="NZ_WSFT01000013.1"/>
</dbReference>
<dbReference type="GO" id="GO:0071555">
    <property type="term" value="P:cell wall organization"/>
    <property type="evidence" value="ECO:0007669"/>
    <property type="project" value="UniProtKB-KW"/>
</dbReference>
<evidence type="ECO:0000313" key="18">
    <source>
        <dbReference type="EMBL" id="MBS4537154.1"/>
    </source>
</evidence>
<evidence type="ECO:0000256" key="12">
    <source>
        <dbReference type="ARBA" id="ARBA00034000"/>
    </source>
</evidence>
<dbReference type="Proteomes" id="UP000724672">
    <property type="component" value="Unassembled WGS sequence"/>
</dbReference>
<feature type="active site" description="Acyl-ester intermediate" evidence="13">
    <location>
        <position position="62"/>
    </location>
</feature>
<dbReference type="Pfam" id="PF07943">
    <property type="entry name" value="PBP5_C"/>
    <property type="match status" value="1"/>
</dbReference>
<evidence type="ECO:0000256" key="2">
    <source>
        <dbReference type="ARBA" id="ARBA00004752"/>
    </source>
</evidence>
<evidence type="ECO:0000256" key="9">
    <source>
        <dbReference type="ARBA" id="ARBA00022960"/>
    </source>
</evidence>
<dbReference type="InterPro" id="IPR018044">
    <property type="entry name" value="Peptidase_S11"/>
</dbReference>
<dbReference type="PRINTS" id="PR00725">
    <property type="entry name" value="DADACBPTASE1"/>
</dbReference>
<comment type="caution">
    <text evidence="18">The sequence shown here is derived from an EMBL/GenBank/DDBJ whole genome shotgun (WGS) entry which is preliminary data.</text>
</comment>
<dbReference type="SUPFAM" id="SSF69189">
    <property type="entry name" value="Penicillin-binding protein associated domain"/>
    <property type="match status" value="1"/>
</dbReference>
<keyword evidence="6" id="KW-0645">Protease</keyword>
<evidence type="ECO:0000256" key="11">
    <source>
        <dbReference type="ARBA" id="ARBA00023316"/>
    </source>
</evidence>
<dbReference type="PANTHER" id="PTHR21581:SF6">
    <property type="entry name" value="TRAFFICKING PROTEIN PARTICLE COMPLEX SUBUNIT 12"/>
    <property type="match status" value="1"/>
</dbReference>
<evidence type="ECO:0000256" key="3">
    <source>
        <dbReference type="ARBA" id="ARBA00007164"/>
    </source>
</evidence>
<dbReference type="Gene3D" id="3.40.710.10">
    <property type="entry name" value="DD-peptidase/beta-lactamase superfamily"/>
    <property type="match status" value="1"/>
</dbReference>
<dbReference type="GO" id="GO:0009252">
    <property type="term" value="P:peptidoglycan biosynthetic process"/>
    <property type="evidence" value="ECO:0007669"/>
    <property type="project" value="UniProtKB-KW"/>
</dbReference>
<feature type="active site" description="Proton acceptor" evidence="13">
    <location>
        <position position="65"/>
    </location>
</feature>
<evidence type="ECO:0000256" key="16">
    <source>
        <dbReference type="SAM" id="Phobius"/>
    </source>
</evidence>
<protein>
    <recommendedName>
        <fullName evidence="4">serine-type D-Ala-D-Ala carboxypeptidase</fullName>
        <ecNumber evidence="4">3.4.16.4</ecNumber>
    </recommendedName>
</protein>
<evidence type="ECO:0000259" key="17">
    <source>
        <dbReference type="SMART" id="SM00936"/>
    </source>
</evidence>
<gene>
    <name evidence="18" type="ORF">GOQ27_01695</name>
</gene>
<keyword evidence="16" id="KW-1133">Transmembrane helix</keyword>
<evidence type="ECO:0000256" key="5">
    <source>
        <dbReference type="ARBA" id="ARBA00022645"/>
    </source>
</evidence>
<feature type="transmembrane region" description="Helical" evidence="16">
    <location>
        <begin position="395"/>
        <end position="413"/>
    </location>
</feature>
<comment type="catalytic activity">
    <reaction evidence="12">
        <text>Preferential cleavage: (Ac)2-L-Lys-D-Ala-|-D-Ala. Also transpeptidation of peptidyl-alanyl moieties that are N-acyl substituents of D-alanine.</text>
        <dbReference type="EC" id="3.4.16.4"/>
    </reaction>
</comment>
<evidence type="ECO:0000313" key="19">
    <source>
        <dbReference type="Proteomes" id="UP000724672"/>
    </source>
</evidence>
<dbReference type="InterPro" id="IPR015956">
    <property type="entry name" value="Peniciliin-bd_prot_C_sf"/>
</dbReference>
<evidence type="ECO:0000256" key="15">
    <source>
        <dbReference type="RuleBase" id="RU004016"/>
    </source>
</evidence>
<dbReference type="Pfam" id="PF00768">
    <property type="entry name" value="Peptidase_S11"/>
    <property type="match status" value="1"/>
</dbReference>
<keyword evidence="5 18" id="KW-0121">Carboxypeptidase</keyword>
<dbReference type="GO" id="GO:0008360">
    <property type="term" value="P:regulation of cell shape"/>
    <property type="evidence" value="ECO:0007669"/>
    <property type="project" value="UniProtKB-KW"/>
</dbReference>
<dbReference type="InterPro" id="IPR037167">
    <property type="entry name" value="Peptidase_S11_C_sf"/>
</dbReference>
<dbReference type="InterPro" id="IPR012338">
    <property type="entry name" value="Beta-lactam/transpept-like"/>
</dbReference>